<evidence type="ECO:0000313" key="1">
    <source>
        <dbReference type="EMBL" id="KAB8075538.1"/>
    </source>
</evidence>
<evidence type="ECO:0000313" key="2">
    <source>
        <dbReference type="Proteomes" id="UP000326565"/>
    </source>
</evidence>
<accession>A0A5N5X473</accession>
<keyword evidence="2" id="KW-1185">Reference proteome</keyword>
<dbReference type="GO" id="GO:0003824">
    <property type="term" value="F:catalytic activity"/>
    <property type="evidence" value="ECO:0007669"/>
    <property type="project" value="InterPro"/>
</dbReference>
<protein>
    <recommendedName>
        <fullName evidence="3">Nucleoside phosphorylase domain-containing protein</fullName>
    </recommendedName>
</protein>
<dbReference type="Gene3D" id="1.25.40.20">
    <property type="entry name" value="Ankyrin repeat-containing domain"/>
    <property type="match status" value="1"/>
</dbReference>
<dbReference type="InterPro" id="IPR035994">
    <property type="entry name" value="Nucleoside_phosphorylase_sf"/>
</dbReference>
<gene>
    <name evidence="1" type="ORF">BDV29DRAFT_155618</name>
</gene>
<dbReference type="InterPro" id="IPR002110">
    <property type="entry name" value="Ankyrin_rpt"/>
</dbReference>
<dbReference type="InterPro" id="IPR036770">
    <property type="entry name" value="Ankyrin_rpt-contain_sf"/>
</dbReference>
<dbReference type="OrthoDB" id="1658288at2759"/>
<dbReference type="EMBL" id="ML732193">
    <property type="protein sequence ID" value="KAB8075538.1"/>
    <property type="molecule type" value="Genomic_DNA"/>
</dbReference>
<proteinExistence type="predicted"/>
<dbReference type="SUPFAM" id="SSF48403">
    <property type="entry name" value="Ankyrin repeat"/>
    <property type="match status" value="1"/>
</dbReference>
<sequence>MQRSSGSSPEGGQLEKEDLVKILLDAGADATAHDEDDRSPLHLASSLGNAGVGQLLLLRVSTGIINEVHGKFGSALDTAYANPHSSVVKVLLHCGAKESLDLSWTSPLETPKISQPAGTVSDGSQVFINTVPSIVSVPEGSREQVLSEFSRPASRNEFKIAIICTLFLETDAVEAVFDHCWDEHGERCGKAAGDTNPYTTGMIGRHHVVLAHVPSIEKGAVSSVASNVRNSYNGTELALVVGVCGAAPQTPNDQEIVLGDVVISDAIVQHDLGRRLPHRFVRKDTLLDNLGHPNPGIRNLLAKLRGRRSRMQLQDQLAMHLTTLQEKLKDDRSHTVSRD</sequence>
<dbReference type="PANTHER" id="PTHR46082">
    <property type="entry name" value="ATP/GTP-BINDING PROTEIN-RELATED"/>
    <property type="match status" value="1"/>
</dbReference>
<organism evidence="1 2">
    <name type="scientific">Aspergillus leporis</name>
    <dbReference type="NCBI Taxonomy" id="41062"/>
    <lineage>
        <taxon>Eukaryota</taxon>
        <taxon>Fungi</taxon>
        <taxon>Dikarya</taxon>
        <taxon>Ascomycota</taxon>
        <taxon>Pezizomycotina</taxon>
        <taxon>Eurotiomycetes</taxon>
        <taxon>Eurotiomycetidae</taxon>
        <taxon>Eurotiales</taxon>
        <taxon>Aspergillaceae</taxon>
        <taxon>Aspergillus</taxon>
        <taxon>Aspergillus subgen. Circumdati</taxon>
    </lineage>
</organism>
<dbReference type="Gene3D" id="3.40.50.1580">
    <property type="entry name" value="Nucleoside phosphorylase domain"/>
    <property type="match status" value="1"/>
</dbReference>
<dbReference type="InterPro" id="IPR053137">
    <property type="entry name" value="NLR-like"/>
</dbReference>
<dbReference type="GO" id="GO:0009116">
    <property type="term" value="P:nucleoside metabolic process"/>
    <property type="evidence" value="ECO:0007669"/>
    <property type="project" value="InterPro"/>
</dbReference>
<evidence type="ECO:0008006" key="3">
    <source>
        <dbReference type="Google" id="ProtNLM"/>
    </source>
</evidence>
<dbReference type="Proteomes" id="UP000326565">
    <property type="component" value="Unassembled WGS sequence"/>
</dbReference>
<dbReference type="AlphaFoldDB" id="A0A5N5X473"/>
<dbReference type="PANTHER" id="PTHR46082:SF6">
    <property type="entry name" value="AAA+ ATPASE DOMAIN-CONTAINING PROTEIN-RELATED"/>
    <property type="match status" value="1"/>
</dbReference>
<dbReference type="Pfam" id="PF12796">
    <property type="entry name" value="Ank_2"/>
    <property type="match status" value="1"/>
</dbReference>
<dbReference type="SUPFAM" id="SSF53167">
    <property type="entry name" value="Purine and uridine phosphorylases"/>
    <property type="match status" value="1"/>
</dbReference>
<reference evidence="1 2" key="1">
    <citation type="submission" date="2019-04" db="EMBL/GenBank/DDBJ databases">
        <title>Friends and foes A comparative genomics study of 23 Aspergillus species from section Flavi.</title>
        <authorList>
            <consortium name="DOE Joint Genome Institute"/>
            <person name="Kjaerbolling I."/>
            <person name="Vesth T."/>
            <person name="Frisvad J.C."/>
            <person name="Nybo J.L."/>
            <person name="Theobald S."/>
            <person name="Kildgaard S."/>
            <person name="Isbrandt T."/>
            <person name="Kuo A."/>
            <person name="Sato A."/>
            <person name="Lyhne E.K."/>
            <person name="Kogle M.E."/>
            <person name="Wiebenga A."/>
            <person name="Kun R.S."/>
            <person name="Lubbers R.J."/>
            <person name="Makela M.R."/>
            <person name="Barry K."/>
            <person name="Chovatia M."/>
            <person name="Clum A."/>
            <person name="Daum C."/>
            <person name="Haridas S."/>
            <person name="He G."/>
            <person name="LaButti K."/>
            <person name="Lipzen A."/>
            <person name="Mondo S."/>
            <person name="Riley R."/>
            <person name="Salamov A."/>
            <person name="Simmons B.A."/>
            <person name="Magnuson J.K."/>
            <person name="Henrissat B."/>
            <person name="Mortensen U.H."/>
            <person name="Larsen T.O."/>
            <person name="Devries R.P."/>
            <person name="Grigoriev I.V."/>
            <person name="Machida M."/>
            <person name="Baker S.E."/>
            <person name="Andersen M.R."/>
        </authorList>
    </citation>
    <scope>NUCLEOTIDE SEQUENCE [LARGE SCALE GENOMIC DNA]</scope>
    <source>
        <strain evidence="1 2">CBS 151.66</strain>
    </source>
</reference>
<name>A0A5N5X473_9EURO</name>